<dbReference type="InterPro" id="IPR012336">
    <property type="entry name" value="Thioredoxin-like_fold"/>
</dbReference>
<dbReference type="RefSeq" id="WP_106515068.1">
    <property type="nucleotide sequence ID" value="NZ_PXYI01000008.1"/>
</dbReference>
<keyword evidence="9" id="KW-1185">Reference proteome</keyword>
<feature type="domain" description="Thioredoxin-like fold" evidence="7">
    <location>
        <begin position="50"/>
        <end position="228"/>
    </location>
</feature>
<gene>
    <name evidence="8" type="ORF">C7I55_21380</name>
</gene>
<keyword evidence="3" id="KW-0560">Oxidoreductase</keyword>
<dbReference type="PROSITE" id="PS51318">
    <property type="entry name" value="TAT"/>
    <property type="match status" value="1"/>
</dbReference>
<dbReference type="SUPFAM" id="SSF52833">
    <property type="entry name" value="Thioredoxin-like"/>
    <property type="match status" value="1"/>
</dbReference>
<feature type="signal peptide" evidence="6">
    <location>
        <begin position="1"/>
        <end position="21"/>
    </location>
</feature>
<organism evidence="8 9">
    <name type="scientific">Allosphingosinicella deserti</name>
    <dbReference type="NCBI Taxonomy" id="2116704"/>
    <lineage>
        <taxon>Bacteria</taxon>
        <taxon>Pseudomonadati</taxon>
        <taxon>Pseudomonadota</taxon>
        <taxon>Alphaproteobacteria</taxon>
        <taxon>Sphingomonadales</taxon>
        <taxon>Sphingomonadaceae</taxon>
        <taxon>Allosphingosinicella</taxon>
    </lineage>
</organism>
<keyword evidence="5" id="KW-0676">Redox-active center</keyword>
<dbReference type="Proteomes" id="UP000241167">
    <property type="component" value="Unassembled WGS sequence"/>
</dbReference>
<proteinExistence type="inferred from homology"/>
<feature type="chain" id="PRO_5015194150" evidence="6">
    <location>
        <begin position="22"/>
        <end position="239"/>
    </location>
</feature>
<dbReference type="PANTHER" id="PTHR13887:SF14">
    <property type="entry name" value="DISULFIDE BOND FORMATION PROTEIN D"/>
    <property type="match status" value="1"/>
</dbReference>
<dbReference type="EMBL" id="PXYI01000008">
    <property type="protein sequence ID" value="PSJ37626.1"/>
    <property type="molecule type" value="Genomic_DNA"/>
</dbReference>
<name>A0A2P7QI71_9SPHN</name>
<dbReference type="InterPro" id="IPR036249">
    <property type="entry name" value="Thioredoxin-like_sf"/>
</dbReference>
<dbReference type="InterPro" id="IPR006311">
    <property type="entry name" value="TAT_signal"/>
</dbReference>
<dbReference type="GO" id="GO:0016853">
    <property type="term" value="F:isomerase activity"/>
    <property type="evidence" value="ECO:0007669"/>
    <property type="project" value="UniProtKB-KW"/>
</dbReference>
<keyword evidence="8" id="KW-0413">Isomerase</keyword>
<dbReference type="Gene3D" id="3.40.30.10">
    <property type="entry name" value="Glutaredoxin"/>
    <property type="match status" value="1"/>
</dbReference>
<evidence type="ECO:0000313" key="9">
    <source>
        <dbReference type="Proteomes" id="UP000241167"/>
    </source>
</evidence>
<comment type="caution">
    <text evidence="8">The sequence shown here is derived from an EMBL/GenBank/DDBJ whole genome shotgun (WGS) entry which is preliminary data.</text>
</comment>
<dbReference type="PANTHER" id="PTHR13887">
    <property type="entry name" value="GLUTATHIONE S-TRANSFERASE KAPPA"/>
    <property type="match status" value="1"/>
</dbReference>
<evidence type="ECO:0000313" key="8">
    <source>
        <dbReference type="EMBL" id="PSJ37626.1"/>
    </source>
</evidence>
<evidence type="ECO:0000259" key="7">
    <source>
        <dbReference type="Pfam" id="PF13462"/>
    </source>
</evidence>
<dbReference type="GO" id="GO:0016491">
    <property type="term" value="F:oxidoreductase activity"/>
    <property type="evidence" value="ECO:0007669"/>
    <property type="project" value="UniProtKB-KW"/>
</dbReference>
<accession>A0A2P7QI71</accession>
<dbReference type="AlphaFoldDB" id="A0A2P7QI71"/>
<evidence type="ECO:0000256" key="2">
    <source>
        <dbReference type="ARBA" id="ARBA00022729"/>
    </source>
</evidence>
<dbReference type="OrthoDB" id="8478320at2"/>
<evidence type="ECO:0000256" key="1">
    <source>
        <dbReference type="ARBA" id="ARBA00005791"/>
    </source>
</evidence>
<evidence type="ECO:0000256" key="3">
    <source>
        <dbReference type="ARBA" id="ARBA00023002"/>
    </source>
</evidence>
<comment type="similarity">
    <text evidence="1">Belongs to the thioredoxin family. DsbA subfamily.</text>
</comment>
<evidence type="ECO:0000256" key="5">
    <source>
        <dbReference type="ARBA" id="ARBA00023284"/>
    </source>
</evidence>
<reference evidence="8 9" key="1">
    <citation type="submission" date="2018-03" db="EMBL/GenBank/DDBJ databases">
        <title>The draft genome of Sphingosinicella sp. GL-C-18.</title>
        <authorList>
            <person name="Liu L."/>
            <person name="Li L."/>
            <person name="Liang L."/>
            <person name="Zhang X."/>
            <person name="Wang T."/>
        </authorList>
    </citation>
    <scope>NUCLEOTIDE SEQUENCE [LARGE SCALE GENOMIC DNA]</scope>
    <source>
        <strain evidence="8 9">GL-C-18</strain>
    </source>
</reference>
<dbReference type="Gene3D" id="1.10.40.110">
    <property type="match status" value="1"/>
</dbReference>
<protein>
    <submittedName>
        <fullName evidence="8">Protein-disulfide isomerase</fullName>
    </submittedName>
</protein>
<keyword evidence="4" id="KW-1015">Disulfide bond</keyword>
<dbReference type="Pfam" id="PF13462">
    <property type="entry name" value="Thioredoxin_4"/>
    <property type="match status" value="1"/>
</dbReference>
<evidence type="ECO:0000256" key="6">
    <source>
        <dbReference type="SAM" id="SignalP"/>
    </source>
</evidence>
<evidence type="ECO:0000256" key="4">
    <source>
        <dbReference type="ARBA" id="ARBA00023157"/>
    </source>
</evidence>
<keyword evidence="2 6" id="KW-0732">Signal</keyword>
<sequence length="239" mass="24877">MIRRGLILALGAVALAGGLSAALVPAGAAPARKAAAPARDWTKTIVTTAEGGYRMGNPAAPVKLVEYGSLTCPHCAHFNASAKAALEARVRTGKVSFEFRNFVLNGIDVTATLLSRCAAPANYFRLTESLYAAQPQWIGRISGLPQAEKDKLKTLPEAERLARIADIGGLTQIAAAAGVTPQKGKACLADPAALARLEKMAEAAAAQGVQGTPTFFVNGKMVRADDWSAIEPEIRQAGG</sequence>